<reference evidence="1" key="1">
    <citation type="journal article" date="2014" name="Int. J. Syst. Evol. Microbiol.">
        <title>Complete genome sequence of Corynebacterium casei LMG S-19264T (=DSM 44701T), isolated from a smear-ripened cheese.</title>
        <authorList>
            <consortium name="US DOE Joint Genome Institute (JGI-PGF)"/>
            <person name="Walter F."/>
            <person name="Albersmeier A."/>
            <person name="Kalinowski J."/>
            <person name="Ruckert C."/>
        </authorList>
    </citation>
    <scope>NUCLEOTIDE SEQUENCE</scope>
    <source>
        <strain evidence="1">KCTC 12343</strain>
    </source>
</reference>
<proteinExistence type="predicted"/>
<evidence type="ECO:0000313" key="2">
    <source>
        <dbReference type="EMBL" id="QBI01739.1"/>
    </source>
</evidence>
<dbReference type="RefSeq" id="WP_131145857.1">
    <property type="nucleotide sequence ID" value="NZ_BMWV01000004.1"/>
</dbReference>
<accession>A0A411WYF2</accession>
<dbReference type="Proteomes" id="UP000628442">
    <property type="component" value="Unassembled WGS sequence"/>
</dbReference>
<name>A0A411WYF2_9BURK</name>
<keyword evidence="3" id="KW-1185">Reference proteome</keyword>
<dbReference type="AlphaFoldDB" id="A0A411WYF2"/>
<reference evidence="1" key="3">
    <citation type="submission" date="2022-12" db="EMBL/GenBank/DDBJ databases">
        <authorList>
            <person name="Sun Q."/>
            <person name="Kim S."/>
        </authorList>
    </citation>
    <scope>NUCLEOTIDE SEQUENCE</scope>
    <source>
        <strain evidence="1">KCTC 12343</strain>
    </source>
</reference>
<dbReference type="InterPro" id="IPR006521">
    <property type="entry name" value="Tail_protein_I"/>
</dbReference>
<reference evidence="2 3" key="2">
    <citation type="submission" date="2019-02" db="EMBL/GenBank/DDBJ databases">
        <title>Draft Genome Sequences of Six Type Strains of the Genus Massilia.</title>
        <authorList>
            <person name="Miess H."/>
            <person name="Frediansyhah A."/>
            <person name="Gross H."/>
        </authorList>
    </citation>
    <scope>NUCLEOTIDE SEQUENCE [LARGE SCALE GENOMIC DNA]</scope>
    <source>
        <strain evidence="2 3">DSM 17472</strain>
    </source>
</reference>
<protein>
    <recommendedName>
        <fullName evidence="5">Phage tail protein</fullName>
    </recommendedName>
</protein>
<evidence type="ECO:0000313" key="4">
    <source>
        <dbReference type="Proteomes" id="UP000628442"/>
    </source>
</evidence>
<evidence type="ECO:0000313" key="3">
    <source>
        <dbReference type="Proteomes" id="UP000292307"/>
    </source>
</evidence>
<sequence>MSTTSNPRVPLYERLPEIYRTRDAEQEPANQLRAYLAAVEGPFGALHADIAQLYEDLFIDTCDDWVIPYLADLLGTSHLQGDPRTLRADVADTIALRRRKGTLGAIERLAANLTGWACRCVELRENLGWSQHLNHQRPDAGGRPPYADLALTRFHIPRGGTAPLRDPAALSLLGTPFDTFAYTADVKAAQADVRHVNLPNLAIFLWRLAAYRLAPVRPLAQPVVDLTPAPPGGASFALRFDLHPLDMPVQLFNTARPGPALSGGVAAPLTAPDAVPGPILAARLDSGTPAGHPEAYVAVDFFNAAGTPPDGFDLADVGLHLFMPETLEALLVPVPPATEWRWLVRGDNLCAWETGLRRPLRGGEIVVDPRIGRVLVGLDTATQADELIVLDGGQAVSRMFVSFTYGAAGPVGAHPLPRRAAPSPVLADLRTVGAVPGGITLQAALDNLDIATAPVIIEIADSLVHDIDLALVPGTAIDGTVSLRLANDLTIRAAGGQRPILRLAQPLSLRPVAAGDATPDTPAVRLEGLYLAPGAAFPAGAALFDRAAVARLEILGCTLAPGGHGLRDGTRAAMQPALRLENGYGFTDPGDEDDFVPTPDIVIQRSGTGSIAVDERYRLTIADSIVDAGLGFGDAPAGVLAIGAATDPTTGWGARLDFDGLTCFGAVRVAAVGGLGGIFSQRFEVLDNQHGCIKWTAFSGDADRLPPHHYCVHAPDARIVFTSERFNDPGYGQLARATDRRVRELGPGDDAMGAFGFLLEAHKWANLQIRLREFMPVGVRPLVLPVT</sequence>
<organism evidence="1 4">
    <name type="scientific">Pseudoduganella albidiflava</name>
    <dbReference type="NCBI Taxonomy" id="321983"/>
    <lineage>
        <taxon>Bacteria</taxon>
        <taxon>Pseudomonadati</taxon>
        <taxon>Pseudomonadota</taxon>
        <taxon>Betaproteobacteria</taxon>
        <taxon>Burkholderiales</taxon>
        <taxon>Oxalobacteraceae</taxon>
        <taxon>Telluria group</taxon>
        <taxon>Pseudoduganella</taxon>
    </lineage>
</organism>
<evidence type="ECO:0000313" key="1">
    <source>
        <dbReference type="EMBL" id="GGY40069.1"/>
    </source>
</evidence>
<dbReference type="Pfam" id="PF09684">
    <property type="entry name" value="Tail_P2_I"/>
    <property type="match status" value="1"/>
</dbReference>
<gene>
    <name evidence="2" type="ORF">EYF70_13425</name>
    <name evidence="1" type="ORF">GCM10007387_22790</name>
</gene>
<dbReference type="Proteomes" id="UP000292307">
    <property type="component" value="Chromosome"/>
</dbReference>
<dbReference type="EMBL" id="CP036401">
    <property type="protein sequence ID" value="QBI01739.1"/>
    <property type="molecule type" value="Genomic_DNA"/>
</dbReference>
<dbReference type="OrthoDB" id="626916at2"/>
<dbReference type="EMBL" id="BMWV01000004">
    <property type="protein sequence ID" value="GGY40069.1"/>
    <property type="molecule type" value="Genomic_DNA"/>
</dbReference>
<evidence type="ECO:0008006" key="5">
    <source>
        <dbReference type="Google" id="ProtNLM"/>
    </source>
</evidence>